<dbReference type="Gene3D" id="3.60.10.10">
    <property type="entry name" value="Endonuclease/exonuclease/phosphatase"/>
    <property type="match status" value="1"/>
</dbReference>
<proteinExistence type="predicted"/>
<dbReference type="Gramene" id="evm.model.10.1556">
    <property type="protein sequence ID" value="cds.evm.model.10.1556"/>
    <property type="gene ID" value="evm.TU.10.1556"/>
</dbReference>
<dbReference type="EnsemblPlants" id="evm.model.10.1556">
    <property type="protein sequence ID" value="cds.evm.model.10.1556"/>
    <property type="gene ID" value="evm.TU.10.1556"/>
</dbReference>
<dbReference type="InterPro" id="IPR036691">
    <property type="entry name" value="Endo/exonu/phosph_ase_sf"/>
</dbReference>
<dbReference type="Proteomes" id="UP000596661">
    <property type="component" value="Unassembled WGS sequence"/>
</dbReference>
<dbReference type="PANTHER" id="PTHR33710">
    <property type="entry name" value="BNAC02G09200D PROTEIN"/>
    <property type="match status" value="1"/>
</dbReference>
<keyword evidence="2" id="KW-1185">Reference proteome</keyword>
<evidence type="ECO:0000313" key="2">
    <source>
        <dbReference type="Proteomes" id="UP000596661"/>
    </source>
</evidence>
<accession>A0A803QK48</accession>
<dbReference type="SUPFAM" id="SSF56219">
    <property type="entry name" value="DNase I-like"/>
    <property type="match status" value="1"/>
</dbReference>
<dbReference type="AlphaFoldDB" id="A0A803QK48"/>
<dbReference type="PANTHER" id="PTHR33710:SF71">
    <property type="entry name" value="ENDONUCLEASE_EXONUCLEASE_PHOSPHATASE DOMAIN-CONTAINING PROTEIN"/>
    <property type="match status" value="1"/>
</dbReference>
<evidence type="ECO:0008006" key="3">
    <source>
        <dbReference type="Google" id="ProtNLM"/>
    </source>
</evidence>
<organism evidence="1 2">
    <name type="scientific">Cannabis sativa</name>
    <name type="common">Hemp</name>
    <name type="synonym">Marijuana</name>
    <dbReference type="NCBI Taxonomy" id="3483"/>
    <lineage>
        <taxon>Eukaryota</taxon>
        <taxon>Viridiplantae</taxon>
        <taxon>Streptophyta</taxon>
        <taxon>Embryophyta</taxon>
        <taxon>Tracheophyta</taxon>
        <taxon>Spermatophyta</taxon>
        <taxon>Magnoliopsida</taxon>
        <taxon>eudicotyledons</taxon>
        <taxon>Gunneridae</taxon>
        <taxon>Pentapetalae</taxon>
        <taxon>rosids</taxon>
        <taxon>fabids</taxon>
        <taxon>Rosales</taxon>
        <taxon>Cannabaceae</taxon>
        <taxon>Cannabis</taxon>
    </lineage>
</organism>
<protein>
    <recommendedName>
        <fullName evidence="3">Reverse transcriptase</fullName>
    </recommendedName>
</protein>
<evidence type="ECO:0000313" key="1">
    <source>
        <dbReference type="EnsemblPlants" id="cds.evm.model.10.1556"/>
    </source>
</evidence>
<sequence>MVEMIDSRFPGWKHYSSSVLEGRILLLWKKVFVQVIVLEETKQYAYCCVKMVGQEVAFCATFVYGLNFIEERKELWQGLAGLKFPVKPWILLGDINLVFCSDDRNGGQPVSRAEMEDSKRWLALHLADLLMNSGSRFTWTNNQDGKAHSRIDHVLKNENWLDNFPNTTAYFHWETVSDHSSYLALFNIPNEKILGPAGFGSGFIPSELNESTISLVPKNDSPSKAIDYRHIACCTTLYKYISRLLCSRISGLAARNEDFWFHPMCKSLGIVSLYFIDDLILFCKGNRQLVRVLKYALISFSKVTGLNANVSKSQVFYGGVHLDEKAAILQDIQFQESEFPLKCLGVLMRPAK</sequence>
<dbReference type="EMBL" id="UZAU01000821">
    <property type="status" value="NOT_ANNOTATED_CDS"/>
    <property type="molecule type" value="Genomic_DNA"/>
</dbReference>
<name>A0A803QK48_CANSA</name>
<reference evidence="1" key="1">
    <citation type="submission" date="2021-03" db="UniProtKB">
        <authorList>
            <consortium name="EnsemblPlants"/>
        </authorList>
    </citation>
    <scope>IDENTIFICATION</scope>
</reference>